<dbReference type="EMBL" id="JAFREP010000044">
    <property type="protein sequence ID" value="MBO1322870.1"/>
    <property type="molecule type" value="Genomic_DNA"/>
</dbReference>
<organism evidence="2 3">
    <name type="scientific">Acanthopleuribacter pedis</name>
    <dbReference type="NCBI Taxonomy" id="442870"/>
    <lineage>
        <taxon>Bacteria</taxon>
        <taxon>Pseudomonadati</taxon>
        <taxon>Acidobacteriota</taxon>
        <taxon>Holophagae</taxon>
        <taxon>Acanthopleuribacterales</taxon>
        <taxon>Acanthopleuribacteraceae</taxon>
        <taxon>Acanthopleuribacter</taxon>
    </lineage>
</organism>
<accession>A0A8J7QRH2</accession>
<dbReference type="SUPFAM" id="SSF88874">
    <property type="entry name" value="Receptor-binding domain of short tail fibre protein gp12"/>
    <property type="match status" value="1"/>
</dbReference>
<dbReference type="Gene3D" id="3.90.1340.10">
    <property type="entry name" value="Phage tail collar domain"/>
    <property type="match status" value="1"/>
</dbReference>
<reference evidence="2" key="1">
    <citation type="submission" date="2021-03" db="EMBL/GenBank/DDBJ databases">
        <authorList>
            <person name="Wang G."/>
        </authorList>
    </citation>
    <scope>NUCLEOTIDE SEQUENCE</scope>
    <source>
        <strain evidence="2">KCTC 12899</strain>
    </source>
</reference>
<evidence type="ECO:0000313" key="3">
    <source>
        <dbReference type="Proteomes" id="UP000664417"/>
    </source>
</evidence>
<evidence type="ECO:0000259" key="1">
    <source>
        <dbReference type="Pfam" id="PF07484"/>
    </source>
</evidence>
<dbReference type="InterPro" id="IPR037053">
    <property type="entry name" value="Phage_tail_collar_dom_sf"/>
</dbReference>
<dbReference type="Proteomes" id="UP000664417">
    <property type="component" value="Unassembled WGS sequence"/>
</dbReference>
<comment type="caution">
    <text evidence="2">The sequence shown here is derived from an EMBL/GenBank/DDBJ whole genome shotgun (WGS) entry which is preliminary data.</text>
</comment>
<dbReference type="RefSeq" id="WP_207862842.1">
    <property type="nucleotide sequence ID" value="NZ_JAFREP010000044.1"/>
</dbReference>
<gene>
    <name evidence="2" type="ORF">J3U88_30680</name>
</gene>
<feature type="domain" description="Phage tail collar" evidence="1">
    <location>
        <begin position="7"/>
        <end position="63"/>
    </location>
</feature>
<dbReference type="Pfam" id="PF07484">
    <property type="entry name" value="Collar"/>
    <property type="match status" value="1"/>
</dbReference>
<protein>
    <submittedName>
        <fullName evidence="2">Phage tail protein</fullName>
    </submittedName>
</protein>
<sequence length="177" mass="18732">MGEPFIGEIRTFGFNFPPAKWAFCDGQTIPITQNPTLYSLLGTNYGGNGTTDFGVPDLRGRTPVHRGSGYGLGYKAGVETVTITLPELAAHTHMVKVSQDPATGLVNIGGSFQAHSEPISGSGRTLGMDVYGPADNLVTMADATCDSKGGNQSHNNLQPTLILNYCIALEGTYPPRN</sequence>
<dbReference type="InterPro" id="IPR011083">
    <property type="entry name" value="Phage_tail_collar_dom"/>
</dbReference>
<proteinExistence type="predicted"/>
<name>A0A8J7QRH2_9BACT</name>
<dbReference type="AlphaFoldDB" id="A0A8J7QRH2"/>
<keyword evidence="3" id="KW-1185">Reference proteome</keyword>
<evidence type="ECO:0000313" key="2">
    <source>
        <dbReference type="EMBL" id="MBO1322870.1"/>
    </source>
</evidence>